<sequence length="171" mass="19442">MNTTTEKKFGPTVTPPNRETRGPEERMIQTVRAHADDASLKFGNQGYRNFKEDFELQRSSLFICCREREEKAVSIALCCSSASPRWRQNLTSWSLITSPGSAPALKPRIAIEIRLRLQTATRTEHHHRVQTQPPIHAWAGQNRPPSTGRTYHRSRTEHNQPSVARTEPSGD</sequence>
<organism evidence="2 3">
    <name type="scientific">Striga asiatica</name>
    <name type="common">Asiatic witchweed</name>
    <name type="synonym">Buchnera asiatica</name>
    <dbReference type="NCBI Taxonomy" id="4170"/>
    <lineage>
        <taxon>Eukaryota</taxon>
        <taxon>Viridiplantae</taxon>
        <taxon>Streptophyta</taxon>
        <taxon>Embryophyta</taxon>
        <taxon>Tracheophyta</taxon>
        <taxon>Spermatophyta</taxon>
        <taxon>Magnoliopsida</taxon>
        <taxon>eudicotyledons</taxon>
        <taxon>Gunneridae</taxon>
        <taxon>Pentapetalae</taxon>
        <taxon>asterids</taxon>
        <taxon>lamiids</taxon>
        <taxon>Lamiales</taxon>
        <taxon>Orobanchaceae</taxon>
        <taxon>Buchnereae</taxon>
        <taxon>Striga</taxon>
    </lineage>
</organism>
<protein>
    <submittedName>
        <fullName evidence="2">Glutamate racemase</fullName>
    </submittedName>
</protein>
<accession>A0A5A7P9N4</accession>
<comment type="caution">
    <text evidence="2">The sequence shown here is derived from an EMBL/GenBank/DDBJ whole genome shotgun (WGS) entry which is preliminary data.</text>
</comment>
<proteinExistence type="predicted"/>
<dbReference type="EMBL" id="BKCP01003669">
    <property type="protein sequence ID" value="GER29337.1"/>
    <property type="molecule type" value="Genomic_DNA"/>
</dbReference>
<dbReference type="AlphaFoldDB" id="A0A5A7P9N4"/>
<evidence type="ECO:0000313" key="3">
    <source>
        <dbReference type="Proteomes" id="UP000325081"/>
    </source>
</evidence>
<dbReference type="Proteomes" id="UP000325081">
    <property type="component" value="Unassembled WGS sequence"/>
</dbReference>
<feature type="region of interest" description="Disordered" evidence="1">
    <location>
        <begin position="1"/>
        <end position="22"/>
    </location>
</feature>
<keyword evidence="3" id="KW-1185">Reference proteome</keyword>
<reference evidence="3" key="1">
    <citation type="journal article" date="2019" name="Curr. Biol.">
        <title>Genome Sequence of Striga asiatica Provides Insight into the Evolution of Plant Parasitism.</title>
        <authorList>
            <person name="Yoshida S."/>
            <person name="Kim S."/>
            <person name="Wafula E.K."/>
            <person name="Tanskanen J."/>
            <person name="Kim Y.M."/>
            <person name="Honaas L."/>
            <person name="Yang Z."/>
            <person name="Spallek T."/>
            <person name="Conn C.E."/>
            <person name="Ichihashi Y."/>
            <person name="Cheong K."/>
            <person name="Cui S."/>
            <person name="Der J.P."/>
            <person name="Gundlach H."/>
            <person name="Jiao Y."/>
            <person name="Hori C."/>
            <person name="Ishida J.K."/>
            <person name="Kasahara H."/>
            <person name="Kiba T."/>
            <person name="Kim M.S."/>
            <person name="Koo N."/>
            <person name="Laohavisit A."/>
            <person name="Lee Y.H."/>
            <person name="Lumba S."/>
            <person name="McCourt P."/>
            <person name="Mortimer J.C."/>
            <person name="Mutuku J.M."/>
            <person name="Nomura T."/>
            <person name="Sasaki-Sekimoto Y."/>
            <person name="Seto Y."/>
            <person name="Wang Y."/>
            <person name="Wakatake T."/>
            <person name="Sakakibara H."/>
            <person name="Demura T."/>
            <person name="Yamaguchi S."/>
            <person name="Yoneyama K."/>
            <person name="Manabe R.I."/>
            <person name="Nelson D.C."/>
            <person name="Schulman A.H."/>
            <person name="Timko M.P."/>
            <person name="dePamphilis C.W."/>
            <person name="Choi D."/>
            <person name="Shirasu K."/>
        </authorList>
    </citation>
    <scope>NUCLEOTIDE SEQUENCE [LARGE SCALE GENOMIC DNA]</scope>
    <source>
        <strain evidence="3">cv. UVA1</strain>
    </source>
</reference>
<gene>
    <name evidence="2" type="ORF">STAS_05198</name>
</gene>
<feature type="region of interest" description="Disordered" evidence="1">
    <location>
        <begin position="123"/>
        <end position="171"/>
    </location>
</feature>
<name>A0A5A7P9N4_STRAF</name>
<evidence type="ECO:0000256" key="1">
    <source>
        <dbReference type="SAM" id="MobiDB-lite"/>
    </source>
</evidence>
<evidence type="ECO:0000313" key="2">
    <source>
        <dbReference type="EMBL" id="GER29337.1"/>
    </source>
</evidence>